<reference evidence="8 9" key="1">
    <citation type="submission" date="2014-02" db="EMBL/GenBank/DDBJ databases">
        <title>Single nucleus genome sequencing reveals high similarity among nuclei of an endomycorrhizal fungus.</title>
        <authorList>
            <person name="Lin K."/>
            <person name="Geurts R."/>
            <person name="Zhang Z."/>
            <person name="Limpens E."/>
            <person name="Saunders D.G."/>
            <person name="Mu D."/>
            <person name="Pang E."/>
            <person name="Cao H."/>
            <person name="Cha H."/>
            <person name="Lin T."/>
            <person name="Zhou Q."/>
            <person name="Shang Y."/>
            <person name="Li Y."/>
            <person name="Ivanov S."/>
            <person name="Sharma T."/>
            <person name="Velzen R.V."/>
            <person name="Ruijter N.D."/>
            <person name="Aanen D.K."/>
            <person name="Win J."/>
            <person name="Kamoun S."/>
            <person name="Bisseling T."/>
            <person name="Huang S."/>
        </authorList>
    </citation>
    <scope>NUCLEOTIDE SEQUENCE [LARGE SCALE GENOMIC DNA]</scope>
    <source>
        <strain evidence="9">DAOM197198w</strain>
    </source>
</reference>
<dbReference type="OrthoDB" id="2288540at2759"/>
<evidence type="ECO:0000256" key="2">
    <source>
        <dbReference type="ARBA" id="ARBA00022723"/>
    </source>
</evidence>
<dbReference type="Pfam" id="PF05699">
    <property type="entry name" value="Dimer_Tnp_hAT"/>
    <property type="match status" value="1"/>
</dbReference>
<gene>
    <name evidence="8" type="ORF">RirG_146860</name>
</gene>
<keyword evidence="3" id="KW-0863">Zinc-finger</keyword>
<evidence type="ECO:0000256" key="6">
    <source>
        <dbReference type="SAM" id="MobiDB-lite"/>
    </source>
</evidence>
<keyword evidence="9" id="KW-1185">Reference proteome</keyword>
<dbReference type="Proteomes" id="UP000022910">
    <property type="component" value="Unassembled WGS sequence"/>
</dbReference>
<evidence type="ECO:0000256" key="1">
    <source>
        <dbReference type="ARBA" id="ARBA00004123"/>
    </source>
</evidence>
<keyword evidence="4" id="KW-0862">Zinc</keyword>
<dbReference type="SUPFAM" id="SSF53098">
    <property type="entry name" value="Ribonuclease H-like"/>
    <property type="match status" value="1"/>
</dbReference>
<evidence type="ECO:0000256" key="4">
    <source>
        <dbReference type="ARBA" id="ARBA00022833"/>
    </source>
</evidence>
<keyword evidence="2" id="KW-0479">Metal-binding</keyword>
<dbReference type="GO" id="GO:0008270">
    <property type="term" value="F:zinc ion binding"/>
    <property type="evidence" value="ECO:0007669"/>
    <property type="project" value="UniProtKB-KW"/>
</dbReference>
<dbReference type="SUPFAM" id="SSF140996">
    <property type="entry name" value="Hermes dimerisation domain"/>
    <property type="match status" value="1"/>
</dbReference>
<dbReference type="InterPro" id="IPR008906">
    <property type="entry name" value="HATC_C_dom"/>
</dbReference>
<feature type="compositionally biased region" description="Acidic residues" evidence="6">
    <location>
        <begin position="287"/>
        <end position="312"/>
    </location>
</feature>
<dbReference type="OMA" id="DEYWQLM"/>
<dbReference type="InterPro" id="IPR052035">
    <property type="entry name" value="ZnF_BED_domain_contain"/>
</dbReference>
<comment type="subcellular location">
    <subcellularLocation>
        <location evidence="1">Nucleus</location>
    </subcellularLocation>
</comment>
<dbReference type="PANTHER" id="PTHR46481:SF10">
    <property type="entry name" value="ZINC FINGER BED DOMAIN-CONTAINING PROTEIN 39"/>
    <property type="match status" value="1"/>
</dbReference>
<feature type="domain" description="HAT C-terminal dimerisation" evidence="7">
    <location>
        <begin position="418"/>
        <end position="496"/>
    </location>
</feature>
<sequence>MRGKLVQWVIINQQPFTVVEEPSFIEFVHSLHPGALVPSADTIKRNIYNLYEVNVKKIKDILQMVLGKISFTTDIWTSPSTKSFLSLTAHFIDKEWKLRSVIVDFIQMYGSHTGENIKNTFISGLENLSIEDKLFGITLDNASNNQVFINELNQELSLSQLRQLLNKIRASTQRCEKLSLACKNNNIDDLKPIIDVPTRWNSTCEMISRALLIKPALDITAISDRDLKSYTLTEEQWNGLRKIVDFLEPFKEVTAVISGSTYSTLSMMIPLFNFLIDHVEDIIGDENEEVNEENDDENDDEDDDENDDENDNENIRIEKSIKKAAKYCKDKLLKYYVKTNNAYSIAVILDPRLKIQYFKDEEWGDDLINEINQNFVNIFNSNYATTSLNFNISSTSKEKSVMSRVFKRRYVGNVDEFKTYIASPTVSGETLDPLEWWRINETQYPQLSKMARDYLAIPATSVPSEQCFSISKNLITNNRNRLIGKTVRISMCLKSWNYLLNNE</sequence>
<proteinExistence type="predicted"/>
<keyword evidence="5" id="KW-0539">Nucleus</keyword>
<organism evidence="8 9">
    <name type="scientific">Rhizophagus irregularis (strain DAOM 197198w)</name>
    <name type="common">Glomus intraradices</name>
    <dbReference type="NCBI Taxonomy" id="1432141"/>
    <lineage>
        <taxon>Eukaryota</taxon>
        <taxon>Fungi</taxon>
        <taxon>Fungi incertae sedis</taxon>
        <taxon>Mucoromycota</taxon>
        <taxon>Glomeromycotina</taxon>
        <taxon>Glomeromycetes</taxon>
        <taxon>Glomerales</taxon>
        <taxon>Glomeraceae</taxon>
        <taxon>Rhizophagus</taxon>
    </lineage>
</organism>
<dbReference type="EMBL" id="JEMT01023685">
    <property type="protein sequence ID" value="EXX64015.1"/>
    <property type="molecule type" value="Genomic_DNA"/>
</dbReference>
<dbReference type="InterPro" id="IPR012337">
    <property type="entry name" value="RNaseH-like_sf"/>
</dbReference>
<name>A0A015JAU8_RHIIW</name>
<feature type="region of interest" description="Disordered" evidence="6">
    <location>
        <begin position="287"/>
        <end position="314"/>
    </location>
</feature>
<dbReference type="GO" id="GO:0046983">
    <property type="term" value="F:protein dimerization activity"/>
    <property type="evidence" value="ECO:0007669"/>
    <property type="project" value="InterPro"/>
</dbReference>
<dbReference type="AlphaFoldDB" id="A0A015JAU8"/>
<accession>A0A015JAU8</accession>
<dbReference type="HOGENOM" id="CLU_009123_12_3_1"/>
<evidence type="ECO:0000259" key="7">
    <source>
        <dbReference type="Pfam" id="PF05699"/>
    </source>
</evidence>
<evidence type="ECO:0000256" key="5">
    <source>
        <dbReference type="ARBA" id="ARBA00023242"/>
    </source>
</evidence>
<dbReference type="PANTHER" id="PTHR46481">
    <property type="entry name" value="ZINC FINGER BED DOMAIN-CONTAINING PROTEIN 4"/>
    <property type="match status" value="1"/>
</dbReference>
<protein>
    <recommendedName>
        <fullName evidence="7">HAT C-terminal dimerisation domain-containing protein</fullName>
    </recommendedName>
</protein>
<evidence type="ECO:0000313" key="8">
    <source>
        <dbReference type="EMBL" id="EXX64015.1"/>
    </source>
</evidence>
<dbReference type="GO" id="GO:0005634">
    <property type="term" value="C:nucleus"/>
    <property type="evidence" value="ECO:0007669"/>
    <property type="project" value="UniProtKB-SubCell"/>
</dbReference>
<comment type="caution">
    <text evidence="8">The sequence shown here is derived from an EMBL/GenBank/DDBJ whole genome shotgun (WGS) entry which is preliminary data.</text>
</comment>
<evidence type="ECO:0000313" key="9">
    <source>
        <dbReference type="Proteomes" id="UP000022910"/>
    </source>
</evidence>
<evidence type="ECO:0000256" key="3">
    <source>
        <dbReference type="ARBA" id="ARBA00022771"/>
    </source>
</evidence>